<keyword evidence="7" id="KW-1185">Reference proteome</keyword>
<dbReference type="InterPro" id="IPR011006">
    <property type="entry name" value="CheY-like_superfamily"/>
</dbReference>
<dbReference type="SMART" id="SM00862">
    <property type="entry name" value="Trans_reg_C"/>
    <property type="match status" value="1"/>
</dbReference>
<feature type="modified residue" description="4-aspartylphosphate" evidence="2">
    <location>
        <position position="70"/>
    </location>
</feature>
<feature type="domain" description="OmpR/PhoB-type" evidence="5">
    <location>
        <begin position="144"/>
        <end position="242"/>
    </location>
</feature>
<dbReference type="SUPFAM" id="SSF46894">
    <property type="entry name" value="C-terminal effector domain of the bipartite response regulators"/>
    <property type="match status" value="1"/>
</dbReference>
<dbReference type="CDD" id="cd00383">
    <property type="entry name" value="trans_reg_C"/>
    <property type="match status" value="1"/>
</dbReference>
<dbReference type="Gene3D" id="3.40.50.2300">
    <property type="match status" value="1"/>
</dbReference>
<evidence type="ECO:0000256" key="3">
    <source>
        <dbReference type="PROSITE-ProRule" id="PRU01091"/>
    </source>
</evidence>
<dbReference type="Gene3D" id="1.10.10.10">
    <property type="entry name" value="Winged helix-like DNA-binding domain superfamily/Winged helix DNA-binding domain"/>
    <property type="match status" value="1"/>
</dbReference>
<dbReference type="InterPro" id="IPR036388">
    <property type="entry name" value="WH-like_DNA-bd_sf"/>
</dbReference>
<dbReference type="PANTHER" id="PTHR48111:SF76">
    <property type="entry name" value="TWO-COMPONENT RESPONSE REGULATOR"/>
    <property type="match status" value="1"/>
</dbReference>
<dbReference type="GO" id="GO:0005829">
    <property type="term" value="C:cytosol"/>
    <property type="evidence" value="ECO:0007669"/>
    <property type="project" value="TreeGrafter"/>
</dbReference>
<dbReference type="RefSeq" id="WP_229664659.1">
    <property type="nucleotide sequence ID" value="NZ_BMIH01000005.1"/>
</dbReference>
<organism evidence="6 7">
    <name type="scientific">Sphingomonas metalli</name>
    <dbReference type="NCBI Taxonomy" id="1779358"/>
    <lineage>
        <taxon>Bacteria</taxon>
        <taxon>Pseudomonadati</taxon>
        <taxon>Pseudomonadota</taxon>
        <taxon>Alphaproteobacteria</taxon>
        <taxon>Sphingomonadales</taxon>
        <taxon>Sphingomonadaceae</taxon>
        <taxon>Sphingomonas</taxon>
    </lineage>
</organism>
<sequence>MPNARVGDAADSVAAHPAPLHLLVIEDDRQISAQIDDYLTEAGMIVTLADNGEAGLRRALEDPFDAVILDRMLPGLDGMEVLHRLRARDAATPVLMLTARAGVPDRVEGLEAGASDYLTKPFALAELLARVRALVRSRSHAVPDTVLRAGPLMIDVARHSVRRDGVTVTLQPREFRCLLELAREPGTVVSRALLLERVWEYRFDPHTKILETHMSRLRAKLNAGGKPDLIETVRSAGYRLAV</sequence>
<dbReference type="Proteomes" id="UP000623067">
    <property type="component" value="Unassembled WGS sequence"/>
</dbReference>
<dbReference type="InterPro" id="IPR001867">
    <property type="entry name" value="OmpR/PhoB-type_DNA-bd"/>
</dbReference>
<dbReference type="SMART" id="SM00448">
    <property type="entry name" value="REC"/>
    <property type="match status" value="1"/>
</dbReference>
<evidence type="ECO:0000256" key="2">
    <source>
        <dbReference type="PROSITE-ProRule" id="PRU00169"/>
    </source>
</evidence>
<reference evidence="6" key="1">
    <citation type="journal article" date="2014" name="Int. J. Syst. Evol. Microbiol.">
        <title>Complete genome sequence of Corynebacterium casei LMG S-19264T (=DSM 44701T), isolated from a smear-ripened cheese.</title>
        <authorList>
            <consortium name="US DOE Joint Genome Institute (JGI-PGF)"/>
            <person name="Walter F."/>
            <person name="Albersmeier A."/>
            <person name="Kalinowski J."/>
            <person name="Ruckert C."/>
        </authorList>
    </citation>
    <scope>NUCLEOTIDE SEQUENCE</scope>
    <source>
        <strain evidence="6">CGMCC 1.15330</strain>
    </source>
</reference>
<dbReference type="Pfam" id="PF00486">
    <property type="entry name" value="Trans_reg_C"/>
    <property type="match status" value="1"/>
</dbReference>
<keyword evidence="2" id="KW-0597">Phosphoprotein</keyword>
<feature type="domain" description="Response regulatory" evidence="4">
    <location>
        <begin position="21"/>
        <end position="135"/>
    </location>
</feature>
<protein>
    <submittedName>
        <fullName evidence="6">DNA-binding response regulator</fullName>
    </submittedName>
</protein>
<dbReference type="Gene3D" id="6.10.250.690">
    <property type="match status" value="1"/>
</dbReference>
<dbReference type="Pfam" id="PF00072">
    <property type="entry name" value="Response_reg"/>
    <property type="match status" value="1"/>
</dbReference>
<dbReference type="PROSITE" id="PS50110">
    <property type="entry name" value="RESPONSE_REGULATORY"/>
    <property type="match status" value="1"/>
</dbReference>
<dbReference type="InterPro" id="IPR039420">
    <property type="entry name" value="WalR-like"/>
</dbReference>
<dbReference type="GO" id="GO:0000156">
    <property type="term" value="F:phosphorelay response regulator activity"/>
    <property type="evidence" value="ECO:0007669"/>
    <property type="project" value="TreeGrafter"/>
</dbReference>
<reference evidence="6" key="2">
    <citation type="submission" date="2020-09" db="EMBL/GenBank/DDBJ databases">
        <authorList>
            <person name="Sun Q."/>
            <person name="Zhou Y."/>
        </authorList>
    </citation>
    <scope>NUCLEOTIDE SEQUENCE</scope>
    <source>
        <strain evidence="6">CGMCC 1.15330</strain>
    </source>
</reference>
<dbReference type="InterPro" id="IPR016032">
    <property type="entry name" value="Sig_transdc_resp-reg_C-effctor"/>
</dbReference>
<feature type="DNA-binding region" description="OmpR/PhoB-type" evidence="3">
    <location>
        <begin position="144"/>
        <end position="242"/>
    </location>
</feature>
<name>A0A916TDC2_9SPHN</name>
<evidence type="ECO:0000313" key="7">
    <source>
        <dbReference type="Proteomes" id="UP000623067"/>
    </source>
</evidence>
<dbReference type="SUPFAM" id="SSF52172">
    <property type="entry name" value="CheY-like"/>
    <property type="match status" value="1"/>
</dbReference>
<evidence type="ECO:0000313" key="6">
    <source>
        <dbReference type="EMBL" id="GGB40671.1"/>
    </source>
</evidence>
<keyword evidence="1 3" id="KW-0238">DNA-binding</keyword>
<dbReference type="AlphaFoldDB" id="A0A916TDC2"/>
<evidence type="ECO:0000259" key="5">
    <source>
        <dbReference type="PROSITE" id="PS51755"/>
    </source>
</evidence>
<accession>A0A916TDC2</accession>
<evidence type="ECO:0000256" key="1">
    <source>
        <dbReference type="ARBA" id="ARBA00023125"/>
    </source>
</evidence>
<dbReference type="GO" id="GO:0032993">
    <property type="term" value="C:protein-DNA complex"/>
    <property type="evidence" value="ECO:0007669"/>
    <property type="project" value="TreeGrafter"/>
</dbReference>
<dbReference type="PANTHER" id="PTHR48111">
    <property type="entry name" value="REGULATOR OF RPOS"/>
    <property type="match status" value="1"/>
</dbReference>
<dbReference type="GO" id="GO:0006355">
    <property type="term" value="P:regulation of DNA-templated transcription"/>
    <property type="evidence" value="ECO:0007669"/>
    <property type="project" value="InterPro"/>
</dbReference>
<dbReference type="PROSITE" id="PS51755">
    <property type="entry name" value="OMPR_PHOB"/>
    <property type="match status" value="1"/>
</dbReference>
<evidence type="ECO:0000259" key="4">
    <source>
        <dbReference type="PROSITE" id="PS50110"/>
    </source>
</evidence>
<gene>
    <name evidence="6" type="ORF">GCM10011380_32660</name>
</gene>
<dbReference type="InterPro" id="IPR001789">
    <property type="entry name" value="Sig_transdc_resp-reg_receiver"/>
</dbReference>
<dbReference type="EMBL" id="BMIH01000005">
    <property type="protein sequence ID" value="GGB40671.1"/>
    <property type="molecule type" value="Genomic_DNA"/>
</dbReference>
<dbReference type="GO" id="GO:0000976">
    <property type="term" value="F:transcription cis-regulatory region binding"/>
    <property type="evidence" value="ECO:0007669"/>
    <property type="project" value="TreeGrafter"/>
</dbReference>
<proteinExistence type="predicted"/>
<comment type="caution">
    <text evidence="6">The sequence shown here is derived from an EMBL/GenBank/DDBJ whole genome shotgun (WGS) entry which is preliminary data.</text>
</comment>